<feature type="binding site" evidence="6">
    <location>
        <position position="139"/>
    </location>
    <ligand>
        <name>S-adenosyl-L-methionine</name>
        <dbReference type="ChEBI" id="CHEBI:59789"/>
    </ligand>
</feature>
<keyword evidence="2 6" id="KW-0698">rRNA processing</keyword>
<evidence type="ECO:0000256" key="5">
    <source>
        <dbReference type="ARBA" id="ARBA00022691"/>
    </source>
</evidence>
<evidence type="ECO:0000313" key="8">
    <source>
        <dbReference type="Proteomes" id="UP001501490"/>
    </source>
</evidence>
<dbReference type="PANTHER" id="PTHR31760">
    <property type="entry name" value="S-ADENOSYL-L-METHIONINE-DEPENDENT METHYLTRANSFERASES SUPERFAMILY PROTEIN"/>
    <property type="match status" value="1"/>
</dbReference>
<comment type="function">
    <text evidence="6">Specifically methylates the N7 position of a guanine in 16S rRNA.</text>
</comment>
<keyword evidence="1 6" id="KW-0963">Cytoplasm</keyword>
<evidence type="ECO:0000256" key="6">
    <source>
        <dbReference type="HAMAP-Rule" id="MF_00074"/>
    </source>
</evidence>
<comment type="caution">
    <text evidence="7">The sequence shown here is derived from an EMBL/GenBank/DDBJ whole genome shotgun (WGS) entry which is preliminary data.</text>
</comment>
<dbReference type="InterPro" id="IPR029063">
    <property type="entry name" value="SAM-dependent_MTases_sf"/>
</dbReference>
<keyword evidence="8" id="KW-1185">Reference proteome</keyword>
<comment type="similarity">
    <text evidence="6">Belongs to the methyltransferase superfamily. RNA methyltransferase RsmG family.</text>
</comment>
<feature type="binding site" evidence="6">
    <location>
        <position position="74"/>
    </location>
    <ligand>
        <name>S-adenosyl-L-methionine</name>
        <dbReference type="ChEBI" id="CHEBI:59789"/>
    </ligand>
</feature>
<keyword evidence="3 6" id="KW-0489">Methyltransferase</keyword>
<dbReference type="Gene3D" id="3.40.50.150">
    <property type="entry name" value="Vaccinia Virus protein VP39"/>
    <property type="match status" value="1"/>
</dbReference>
<name>A0ABP6ZZA6_9ACTN</name>
<feature type="binding site" evidence="6">
    <location>
        <begin position="126"/>
        <end position="127"/>
    </location>
    <ligand>
        <name>S-adenosyl-L-methionine</name>
        <dbReference type="ChEBI" id="CHEBI:59789"/>
    </ligand>
</feature>
<comment type="subcellular location">
    <subcellularLocation>
        <location evidence="6">Cytoplasm</location>
    </subcellularLocation>
</comment>
<dbReference type="InterPro" id="IPR003682">
    <property type="entry name" value="rRNA_ssu_MeTfrase_G"/>
</dbReference>
<dbReference type="SUPFAM" id="SSF53335">
    <property type="entry name" value="S-adenosyl-L-methionine-dependent methyltransferases"/>
    <property type="match status" value="1"/>
</dbReference>
<dbReference type="Proteomes" id="UP001501490">
    <property type="component" value="Unassembled WGS sequence"/>
</dbReference>
<dbReference type="PANTHER" id="PTHR31760:SF0">
    <property type="entry name" value="S-ADENOSYL-L-METHIONINE-DEPENDENT METHYLTRANSFERASES SUPERFAMILY PROTEIN"/>
    <property type="match status" value="1"/>
</dbReference>
<evidence type="ECO:0000313" key="7">
    <source>
        <dbReference type="EMBL" id="GAA3622307.1"/>
    </source>
</evidence>
<sequence>MRGDHPLTPPREAVDVYGPALESISHYVDILTSRGIDYGLIGPREADRVWDRHVLNSAALTGLVPTGARLVDVGSGAGLPGLPLAILRPDLEVSLLEPLLRRTRFLTEAVAELGLADRVRVVRARAEEHRDTYEVVTARAVAPLPRLVPWCAPLREPDGIVLALKGSSAADEVRAATAVLAKARLRAEVLELRAHPRAEPTTVVRLTADRGQHAR</sequence>
<evidence type="ECO:0000256" key="2">
    <source>
        <dbReference type="ARBA" id="ARBA00022552"/>
    </source>
</evidence>
<comment type="caution">
    <text evidence="6">Lacks conserved residue(s) required for the propagation of feature annotation.</text>
</comment>
<keyword evidence="4 6" id="KW-0808">Transferase</keyword>
<dbReference type="NCBIfam" id="TIGR00138">
    <property type="entry name" value="rsmG_gidB"/>
    <property type="match status" value="1"/>
</dbReference>
<dbReference type="RefSeq" id="WP_425562522.1">
    <property type="nucleotide sequence ID" value="NZ_BAABAB010000017.1"/>
</dbReference>
<evidence type="ECO:0000256" key="3">
    <source>
        <dbReference type="ARBA" id="ARBA00022603"/>
    </source>
</evidence>
<accession>A0ABP6ZZA6</accession>
<dbReference type="EMBL" id="BAABAB010000017">
    <property type="protein sequence ID" value="GAA3622307.1"/>
    <property type="molecule type" value="Genomic_DNA"/>
</dbReference>
<gene>
    <name evidence="6" type="primary">rsmG</name>
    <name evidence="7" type="ORF">GCM10022236_25850</name>
</gene>
<protein>
    <recommendedName>
        <fullName evidence="6">Ribosomal RNA small subunit methyltransferase G</fullName>
        <ecNumber evidence="6">2.1.1.-</ecNumber>
    </recommendedName>
    <alternativeName>
        <fullName evidence="6">16S rRNA 7-methylguanosine methyltransferase</fullName>
        <shortName evidence="6">16S rRNA m7G methyltransferase</shortName>
    </alternativeName>
</protein>
<feature type="binding site" evidence="6">
    <location>
        <position position="79"/>
    </location>
    <ligand>
        <name>S-adenosyl-L-methionine</name>
        <dbReference type="ChEBI" id="CHEBI:59789"/>
    </ligand>
</feature>
<evidence type="ECO:0000256" key="4">
    <source>
        <dbReference type="ARBA" id="ARBA00022679"/>
    </source>
</evidence>
<reference evidence="8" key="1">
    <citation type="journal article" date="2019" name="Int. J. Syst. Evol. Microbiol.">
        <title>The Global Catalogue of Microorganisms (GCM) 10K type strain sequencing project: providing services to taxonomists for standard genome sequencing and annotation.</title>
        <authorList>
            <consortium name="The Broad Institute Genomics Platform"/>
            <consortium name="The Broad Institute Genome Sequencing Center for Infectious Disease"/>
            <person name="Wu L."/>
            <person name="Ma J."/>
        </authorList>
    </citation>
    <scope>NUCLEOTIDE SEQUENCE [LARGE SCALE GENOMIC DNA]</scope>
    <source>
        <strain evidence="8">JCM 16929</strain>
    </source>
</reference>
<proteinExistence type="inferred from homology"/>
<dbReference type="Pfam" id="PF02527">
    <property type="entry name" value="GidB"/>
    <property type="match status" value="1"/>
</dbReference>
<dbReference type="EC" id="2.1.1.-" evidence="6"/>
<organism evidence="7 8">
    <name type="scientific">Microlunatus ginsengisoli</name>
    <dbReference type="NCBI Taxonomy" id="363863"/>
    <lineage>
        <taxon>Bacteria</taxon>
        <taxon>Bacillati</taxon>
        <taxon>Actinomycetota</taxon>
        <taxon>Actinomycetes</taxon>
        <taxon>Propionibacteriales</taxon>
        <taxon>Propionibacteriaceae</taxon>
        <taxon>Microlunatus</taxon>
    </lineage>
</organism>
<keyword evidence="5 6" id="KW-0949">S-adenosyl-L-methionine</keyword>
<evidence type="ECO:0000256" key="1">
    <source>
        <dbReference type="ARBA" id="ARBA00022490"/>
    </source>
</evidence>
<dbReference type="HAMAP" id="MF_00074">
    <property type="entry name" value="16SrRNA_methyltr_G"/>
    <property type="match status" value="1"/>
</dbReference>